<dbReference type="PANTHER" id="PTHR11675">
    <property type="entry name" value="N-ACETYLGALACTOSAMINYLTRANSFERASE"/>
    <property type="match status" value="1"/>
</dbReference>
<evidence type="ECO:0000256" key="5">
    <source>
        <dbReference type="ARBA" id="ARBA00023157"/>
    </source>
</evidence>
<sequence>MVGEHGNNYLPANYSMQSNDILKRLERMEAHINQLVSSLHKTDVSKMDEMNKENKIKKLYPNSLLFKNWDAALNEEEQMEAEQLFQKYGYNTFLSNRLPLDRELPETRHYRCLERKYPKDLPTISAVLIYLDEALSIIKRAVYSIINRTPPHLLRDIILVDDHSSNDDLKDQLDAFVNNIHVTRPGLIKRVKHSEQLGLSQARISGWKAATGDVVAIFDAHIEVHKGWAEPLLARIKEDRSVVVSPVFDKVSCYDFKLTNYMPSAHGFDWALWCMYESFRPEWYAKHDDSLPGKSPSIMGILVADRVFFGEIGALDPGMKIYGGENVELGIRVWLCGGSIEVIPCSKIAHLERAHKPYMPELKYVMQRNALRVAEVWMDDYKHNVNIAWNLPLKDHGIDIGDVSERKKLREKLKCKPFQWYLDNVYTRLDPLNILGYGSLQNDMYTYACVDQGAMPGHTPIIYSCHSYTSQL</sequence>
<evidence type="ECO:0000256" key="2">
    <source>
        <dbReference type="ARBA" id="ARBA00022692"/>
    </source>
</evidence>
<keyword evidence="8" id="KW-1185">Reference proteome</keyword>
<dbReference type="KEGG" id="char:105896680"/>
<organism evidence="8 9">
    <name type="scientific">Clupea harengus</name>
    <name type="common">Atlantic herring</name>
    <dbReference type="NCBI Taxonomy" id="7950"/>
    <lineage>
        <taxon>Eukaryota</taxon>
        <taxon>Metazoa</taxon>
        <taxon>Chordata</taxon>
        <taxon>Craniata</taxon>
        <taxon>Vertebrata</taxon>
        <taxon>Euteleostomi</taxon>
        <taxon>Actinopterygii</taxon>
        <taxon>Neopterygii</taxon>
        <taxon>Teleostei</taxon>
        <taxon>Clupei</taxon>
        <taxon>Clupeiformes</taxon>
        <taxon>Clupeoidei</taxon>
        <taxon>Clupeidae</taxon>
        <taxon>Clupea</taxon>
    </lineage>
</organism>
<evidence type="ECO:0000256" key="4">
    <source>
        <dbReference type="ARBA" id="ARBA00023136"/>
    </source>
</evidence>
<dbReference type="GO" id="GO:0005794">
    <property type="term" value="C:Golgi apparatus"/>
    <property type="evidence" value="ECO:0007669"/>
    <property type="project" value="TreeGrafter"/>
</dbReference>
<dbReference type="CDD" id="cd02510">
    <property type="entry name" value="pp-GalNAc-T"/>
    <property type="match status" value="1"/>
</dbReference>
<dbReference type="GeneID" id="105896680"/>
<evidence type="ECO:0000256" key="1">
    <source>
        <dbReference type="ARBA" id="ARBA00001936"/>
    </source>
</evidence>
<dbReference type="PANTHER" id="PTHR11675:SF50">
    <property type="entry name" value="POLYPEPTIDE N-ACETYLGALACTOSAMINYLTRANSFERASE 8-RELATED"/>
    <property type="match status" value="1"/>
</dbReference>
<gene>
    <name evidence="9" type="primary">LOC105896680</name>
</gene>
<evidence type="ECO:0000259" key="7">
    <source>
        <dbReference type="Pfam" id="PF00535"/>
    </source>
</evidence>
<evidence type="ECO:0000256" key="3">
    <source>
        <dbReference type="ARBA" id="ARBA00022989"/>
    </source>
</evidence>
<protein>
    <submittedName>
        <fullName evidence="9">Probable polypeptide N-acetylgalactosaminyltransferase 8</fullName>
    </submittedName>
</protein>
<dbReference type="RefSeq" id="XP_042566096.1">
    <property type="nucleotide sequence ID" value="XM_042710162.1"/>
</dbReference>
<dbReference type="InterPro" id="IPR045885">
    <property type="entry name" value="GalNAc-T"/>
</dbReference>
<dbReference type="FunFam" id="3.90.550.10:FF:000192">
    <property type="entry name" value="Polypeptide N-acetylgalactosaminyltransferase 9"/>
    <property type="match status" value="1"/>
</dbReference>
<proteinExistence type="predicted"/>
<comment type="cofactor">
    <cofactor evidence="1">
        <name>Mn(2+)</name>
        <dbReference type="ChEBI" id="CHEBI:29035"/>
    </cofactor>
</comment>
<keyword evidence="6" id="KW-0464">Manganese</keyword>
<dbReference type="GO" id="GO:0006493">
    <property type="term" value="P:protein O-linked glycosylation"/>
    <property type="evidence" value="ECO:0007669"/>
    <property type="project" value="TreeGrafter"/>
</dbReference>
<keyword evidence="5" id="KW-1015">Disulfide bond</keyword>
<name>A0A8M1KPW2_CLUHA</name>
<evidence type="ECO:0000256" key="6">
    <source>
        <dbReference type="ARBA" id="ARBA00023211"/>
    </source>
</evidence>
<dbReference type="InterPro" id="IPR001173">
    <property type="entry name" value="Glyco_trans_2-like"/>
</dbReference>
<dbReference type="AlphaFoldDB" id="A0A8M1KPW2"/>
<keyword evidence="2" id="KW-0812">Transmembrane</keyword>
<accession>A0A8M1KPW2</accession>
<reference evidence="9" key="1">
    <citation type="submission" date="2025-08" db="UniProtKB">
        <authorList>
            <consortium name="RefSeq"/>
        </authorList>
    </citation>
    <scope>IDENTIFICATION</scope>
</reference>
<dbReference type="OrthoDB" id="275457at2759"/>
<keyword evidence="3" id="KW-1133">Transmembrane helix</keyword>
<dbReference type="GO" id="GO:0004653">
    <property type="term" value="F:polypeptide N-acetylgalactosaminyltransferase activity"/>
    <property type="evidence" value="ECO:0007669"/>
    <property type="project" value="TreeGrafter"/>
</dbReference>
<dbReference type="Pfam" id="PF00535">
    <property type="entry name" value="Glycos_transf_2"/>
    <property type="match status" value="1"/>
</dbReference>
<dbReference type="Proteomes" id="UP000515152">
    <property type="component" value="Chromosome 16"/>
</dbReference>
<feature type="domain" description="Glycosyltransferase 2-like" evidence="7">
    <location>
        <begin position="127"/>
        <end position="257"/>
    </location>
</feature>
<keyword evidence="4" id="KW-0472">Membrane</keyword>
<evidence type="ECO:0000313" key="8">
    <source>
        <dbReference type="Proteomes" id="UP000515152"/>
    </source>
</evidence>
<evidence type="ECO:0000313" key="9">
    <source>
        <dbReference type="RefSeq" id="XP_042566096.1"/>
    </source>
</evidence>